<dbReference type="InterPro" id="IPR050832">
    <property type="entry name" value="Bact_Acetyltransf"/>
</dbReference>
<proteinExistence type="predicted"/>
<reference evidence="4 5" key="1">
    <citation type="submission" date="2014-03" db="EMBL/GenBank/DDBJ databases">
        <title>The draft genome sequence of Thioclava dalianensis DLFJ1-1.</title>
        <authorList>
            <person name="Lai Q."/>
            <person name="Shao Z."/>
        </authorList>
    </citation>
    <scope>NUCLEOTIDE SEQUENCE [LARGE SCALE GENOMIC DNA]</scope>
    <source>
        <strain evidence="4 5">DLFJ1-1</strain>
    </source>
</reference>
<dbReference type="OrthoDB" id="9789603at2"/>
<dbReference type="InterPro" id="IPR000182">
    <property type="entry name" value="GNAT_dom"/>
</dbReference>
<gene>
    <name evidence="4" type="ORF">DL1_13200</name>
</gene>
<protein>
    <submittedName>
        <fullName evidence="4">GNAT family acetyltransferase</fullName>
    </submittedName>
</protein>
<dbReference type="RefSeq" id="WP_038063139.1">
    <property type="nucleotide sequence ID" value="NZ_FOVB01000002.1"/>
</dbReference>
<keyword evidence="1 4" id="KW-0808">Transferase</keyword>
<organism evidence="4 5">
    <name type="scientific">Thioclava dalianensis</name>
    <dbReference type="NCBI Taxonomy" id="1185766"/>
    <lineage>
        <taxon>Bacteria</taxon>
        <taxon>Pseudomonadati</taxon>
        <taxon>Pseudomonadota</taxon>
        <taxon>Alphaproteobacteria</taxon>
        <taxon>Rhodobacterales</taxon>
        <taxon>Paracoccaceae</taxon>
        <taxon>Thioclava</taxon>
    </lineage>
</organism>
<dbReference type="Pfam" id="PF13508">
    <property type="entry name" value="Acetyltransf_7"/>
    <property type="match status" value="1"/>
</dbReference>
<dbReference type="AlphaFoldDB" id="A0A074TGL3"/>
<dbReference type="SUPFAM" id="SSF55729">
    <property type="entry name" value="Acyl-CoA N-acyltransferases (Nat)"/>
    <property type="match status" value="1"/>
</dbReference>
<dbReference type="PROSITE" id="PS51186">
    <property type="entry name" value="GNAT"/>
    <property type="match status" value="1"/>
</dbReference>
<evidence type="ECO:0000313" key="4">
    <source>
        <dbReference type="EMBL" id="KEP70784.1"/>
    </source>
</evidence>
<dbReference type="InterPro" id="IPR016181">
    <property type="entry name" value="Acyl_CoA_acyltransferase"/>
</dbReference>
<accession>A0A074TGL3</accession>
<dbReference type="GO" id="GO:0016747">
    <property type="term" value="F:acyltransferase activity, transferring groups other than amino-acyl groups"/>
    <property type="evidence" value="ECO:0007669"/>
    <property type="project" value="InterPro"/>
</dbReference>
<dbReference type="CDD" id="cd04301">
    <property type="entry name" value="NAT_SF"/>
    <property type="match status" value="1"/>
</dbReference>
<dbReference type="Proteomes" id="UP000027725">
    <property type="component" value="Unassembled WGS sequence"/>
</dbReference>
<dbReference type="EMBL" id="JHEH01000004">
    <property type="protein sequence ID" value="KEP70784.1"/>
    <property type="molecule type" value="Genomic_DNA"/>
</dbReference>
<feature type="domain" description="N-acetyltransferase" evidence="3">
    <location>
        <begin position="1"/>
        <end position="161"/>
    </location>
</feature>
<name>A0A074TGL3_9RHOB</name>
<keyword evidence="2" id="KW-0012">Acyltransferase</keyword>
<dbReference type="PANTHER" id="PTHR43877:SF2">
    <property type="entry name" value="AMINOALKYLPHOSPHONATE N-ACETYLTRANSFERASE-RELATED"/>
    <property type="match status" value="1"/>
</dbReference>
<dbReference type="eggNOG" id="COG0456">
    <property type="taxonomic scope" value="Bacteria"/>
</dbReference>
<dbReference type="PANTHER" id="PTHR43877">
    <property type="entry name" value="AMINOALKYLPHOSPHONATE N-ACETYLTRANSFERASE-RELATED-RELATED"/>
    <property type="match status" value="1"/>
</dbReference>
<dbReference type="Gene3D" id="3.40.630.30">
    <property type="match status" value="1"/>
</dbReference>
<evidence type="ECO:0000259" key="3">
    <source>
        <dbReference type="PROSITE" id="PS51186"/>
    </source>
</evidence>
<comment type="caution">
    <text evidence="4">The sequence shown here is derived from an EMBL/GenBank/DDBJ whole genome shotgun (WGS) entry which is preliminary data.</text>
</comment>
<keyword evidence="5" id="KW-1185">Reference proteome</keyword>
<evidence type="ECO:0000313" key="5">
    <source>
        <dbReference type="Proteomes" id="UP000027725"/>
    </source>
</evidence>
<dbReference type="STRING" id="1185766.SAMN05216224_102437"/>
<evidence type="ECO:0000256" key="1">
    <source>
        <dbReference type="ARBA" id="ARBA00022679"/>
    </source>
</evidence>
<evidence type="ECO:0000256" key="2">
    <source>
        <dbReference type="ARBA" id="ARBA00023315"/>
    </source>
</evidence>
<sequence length="162" mass="17927">MQVRPEADAPRRLAPDDPSLPDVLALIQQSFAFMDARIDPPSSMHRLRVEDLSASCATGEVWVIGAPRRACVVLTPKPDCLYLGKLAVAEQARGAGLARRLVEWAALRACDRGYAWLELQVRVELVENLRAFAAMGFVETARTAHPGFDRPTSVTMRRACQR</sequence>